<protein>
    <submittedName>
        <fullName evidence="2">Uncharacterized protein</fullName>
    </submittedName>
</protein>
<organism evidence="2 3">
    <name type="scientific">Ooceraea biroi</name>
    <name type="common">Clonal raider ant</name>
    <name type="synonym">Cerapachys biroi</name>
    <dbReference type="NCBI Taxonomy" id="2015173"/>
    <lineage>
        <taxon>Eukaryota</taxon>
        <taxon>Metazoa</taxon>
        <taxon>Ecdysozoa</taxon>
        <taxon>Arthropoda</taxon>
        <taxon>Hexapoda</taxon>
        <taxon>Insecta</taxon>
        <taxon>Pterygota</taxon>
        <taxon>Neoptera</taxon>
        <taxon>Endopterygota</taxon>
        <taxon>Hymenoptera</taxon>
        <taxon>Apocrita</taxon>
        <taxon>Aculeata</taxon>
        <taxon>Formicoidea</taxon>
        <taxon>Formicidae</taxon>
        <taxon>Dorylinae</taxon>
        <taxon>Ooceraea</taxon>
    </lineage>
</organism>
<feature type="compositionally biased region" description="Polar residues" evidence="1">
    <location>
        <begin position="115"/>
        <end position="129"/>
    </location>
</feature>
<proteinExistence type="predicted"/>
<dbReference type="AlphaFoldDB" id="A0A026WN58"/>
<evidence type="ECO:0000256" key="1">
    <source>
        <dbReference type="SAM" id="MobiDB-lite"/>
    </source>
</evidence>
<feature type="region of interest" description="Disordered" evidence="1">
    <location>
        <begin position="17"/>
        <end position="38"/>
    </location>
</feature>
<reference evidence="2 3" key="1">
    <citation type="journal article" date="2014" name="Curr. Biol.">
        <title>The genome of the clonal raider ant Cerapachys biroi.</title>
        <authorList>
            <person name="Oxley P.R."/>
            <person name="Ji L."/>
            <person name="Fetter-Pruneda I."/>
            <person name="McKenzie S.K."/>
            <person name="Li C."/>
            <person name="Hu H."/>
            <person name="Zhang G."/>
            <person name="Kronauer D.J."/>
        </authorList>
    </citation>
    <scope>NUCLEOTIDE SEQUENCE [LARGE SCALE GENOMIC DNA]</scope>
</reference>
<name>A0A026WN58_OOCBI</name>
<evidence type="ECO:0000313" key="2">
    <source>
        <dbReference type="EMBL" id="EZA57076.1"/>
    </source>
</evidence>
<gene>
    <name evidence="2" type="ORF">X777_01682</name>
</gene>
<feature type="region of interest" description="Disordered" evidence="1">
    <location>
        <begin position="88"/>
        <end position="129"/>
    </location>
</feature>
<dbReference type="EMBL" id="KK107152">
    <property type="protein sequence ID" value="EZA57076.1"/>
    <property type="molecule type" value="Genomic_DNA"/>
</dbReference>
<dbReference type="Proteomes" id="UP000053097">
    <property type="component" value="Unassembled WGS sequence"/>
</dbReference>
<sequence>MLDRNVVLVLRTRQERTERRLRHKKEANPPPMEPPALLLNNNHLYLDLNMNFSENCKQEAARAARKSSLSSHSSALRFLRYVRASFAKKKSVSKETRGGRKPSQIIRSRPIEPDASSSKVSTSGWEAKQ</sequence>
<evidence type="ECO:0000313" key="3">
    <source>
        <dbReference type="Proteomes" id="UP000053097"/>
    </source>
</evidence>
<keyword evidence="3" id="KW-1185">Reference proteome</keyword>
<accession>A0A026WN58</accession>